<proteinExistence type="predicted"/>
<accession>A0A7W7QAV6</accession>
<dbReference type="PANTHER" id="PTHR35176">
    <property type="entry name" value="HEME OXYGENASE HI_0854-RELATED"/>
    <property type="match status" value="1"/>
</dbReference>
<evidence type="ECO:0000256" key="1">
    <source>
        <dbReference type="ARBA" id="ARBA00023002"/>
    </source>
</evidence>
<reference evidence="3 4" key="1">
    <citation type="submission" date="2020-08" db="EMBL/GenBank/DDBJ databases">
        <title>Genomic Encyclopedia of Type Strains, Phase III (KMG-III): the genomes of soil and plant-associated and newly described type strains.</title>
        <authorList>
            <person name="Whitman W."/>
        </authorList>
    </citation>
    <scope>NUCLEOTIDE SEQUENCE [LARGE SCALE GENOMIC DNA]</scope>
    <source>
        <strain evidence="3 4">CECT 8960</strain>
    </source>
</reference>
<protein>
    <recommendedName>
        <fullName evidence="2">Pyridoxamine 5'-phosphate oxidase N-terminal domain-containing protein</fullName>
    </recommendedName>
</protein>
<feature type="domain" description="Pyridoxamine 5'-phosphate oxidase N-terminal" evidence="2">
    <location>
        <begin position="13"/>
        <end position="99"/>
    </location>
</feature>
<dbReference type="InterPro" id="IPR012349">
    <property type="entry name" value="Split_barrel_FMN-bd"/>
</dbReference>
<organism evidence="3 4">
    <name type="scientific">Actinophytocola algeriensis</name>
    <dbReference type="NCBI Taxonomy" id="1768010"/>
    <lineage>
        <taxon>Bacteria</taxon>
        <taxon>Bacillati</taxon>
        <taxon>Actinomycetota</taxon>
        <taxon>Actinomycetes</taxon>
        <taxon>Pseudonocardiales</taxon>
        <taxon>Pseudonocardiaceae</taxon>
    </lineage>
</organism>
<dbReference type="Gene3D" id="2.30.110.10">
    <property type="entry name" value="Electron Transport, Fmn-binding Protein, Chain A"/>
    <property type="match status" value="1"/>
</dbReference>
<evidence type="ECO:0000313" key="4">
    <source>
        <dbReference type="Proteomes" id="UP000520767"/>
    </source>
</evidence>
<dbReference type="PANTHER" id="PTHR35176:SF11">
    <property type="entry name" value="PYRIDOXAMINE 5'-PHOSPHATE OXIDASE FAMILY PROTEIN"/>
    <property type="match status" value="1"/>
</dbReference>
<keyword evidence="4" id="KW-1185">Reference proteome</keyword>
<name>A0A7W7QAV6_9PSEU</name>
<dbReference type="GO" id="GO:0005829">
    <property type="term" value="C:cytosol"/>
    <property type="evidence" value="ECO:0007669"/>
    <property type="project" value="TreeGrafter"/>
</dbReference>
<dbReference type="GO" id="GO:0016627">
    <property type="term" value="F:oxidoreductase activity, acting on the CH-CH group of donors"/>
    <property type="evidence" value="ECO:0007669"/>
    <property type="project" value="TreeGrafter"/>
</dbReference>
<dbReference type="SUPFAM" id="SSF50475">
    <property type="entry name" value="FMN-binding split barrel"/>
    <property type="match status" value="1"/>
</dbReference>
<sequence length="125" mass="13728">MSDVERLGRGSYLLVTTFRKDGTPVPTPVWVGRDGDELIVWTQITAGKVKRVRNNPTVELTACDLRGKPRGETVKGTARILDADGTERGRRVLRKKYGISGRMVIGASKVFRGRDGTVCLAITLD</sequence>
<dbReference type="InterPro" id="IPR052019">
    <property type="entry name" value="F420H2_bilvrd_red/Heme_oxyg"/>
</dbReference>
<evidence type="ECO:0000313" key="3">
    <source>
        <dbReference type="EMBL" id="MBB4910266.1"/>
    </source>
</evidence>
<dbReference type="AlphaFoldDB" id="A0A7W7QAV6"/>
<dbReference type="NCBIfam" id="TIGR03666">
    <property type="entry name" value="Rv2061_F420"/>
    <property type="match status" value="1"/>
</dbReference>
<dbReference type="Pfam" id="PF01243">
    <property type="entry name" value="PNPOx_N"/>
    <property type="match status" value="1"/>
</dbReference>
<gene>
    <name evidence="3" type="ORF">FHR82_006524</name>
</gene>
<comment type="caution">
    <text evidence="3">The sequence shown here is derived from an EMBL/GenBank/DDBJ whole genome shotgun (WGS) entry which is preliminary data.</text>
</comment>
<dbReference type="EMBL" id="JACHJQ010000007">
    <property type="protein sequence ID" value="MBB4910266.1"/>
    <property type="molecule type" value="Genomic_DNA"/>
</dbReference>
<dbReference type="GO" id="GO:0070967">
    <property type="term" value="F:coenzyme F420 binding"/>
    <property type="evidence" value="ECO:0007669"/>
    <property type="project" value="TreeGrafter"/>
</dbReference>
<dbReference type="InterPro" id="IPR011576">
    <property type="entry name" value="Pyridox_Oxase_N"/>
</dbReference>
<dbReference type="RefSeq" id="WP_184814333.1">
    <property type="nucleotide sequence ID" value="NZ_JACHJQ010000007.1"/>
</dbReference>
<dbReference type="InterPro" id="IPR019965">
    <property type="entry name" value="PPOX_F420-dep_Rv2061_put"/>
</dbReference>
<keyword evidence="1" id="KW-0560">Oxidoreductase</keyword>
<evidence type="ECO:0000259" key="2">
    <source>
        <dbReference type="Pfam" id="PF01243"/>
    </source>
</evidence>
<dbReference type="Proteomes" id="UP000520767">
    <property type="component" value="Unassembled WGS sequence"/>
</dbReference>